<evidence type="ECO:0008006" key="2">
    <source>
        <dbReference type="Google" id="ProtNLM"/>
    </source>
</evidence>
<proteinExistence type="predicted"/>
<reference evidence="1" key="1">
    <citation type="submission" date="2018-04" db="EMBL/GenBank/DDBJ databases">
        <title>Transcriptome of Schizaphis graminum biotype I.</title>
        <authorList>
            <person name="Scully E.D."/>
            <person name="Geib S.M."/>
            <person name="Palmer N.A."/>
            <person name="Koch K."/>
            <person name="Bradshaw J."/>
            <person name="Heng-Moss T."/>
            <person name="Sarath G."/>
        </authorList>
    </citation>
    <scope>NUCLEOTIDE SEQUENCE</scope>
</reference>
<organism evidence="1">
    <name type="scientific">Schizaphis graminum</name>
    <name type="common">Green bug aphid</name>
    <dbReference type="NCBI Taxonomy" id="13262"/>
    <lineage>
        <taxon>Eukaryota</taxon>
        <taxon>Metazoa</taxon>
        <taxon>Ecdysozoa</taxon>
        <taxon>Arthropoda</taxon>
        <taxon>Hexapoda</taxon>
        <taxon>Insecta</taxon>
        <taxon>Pterygota</taxon>
        <taxon>Neoptera</taxon>
        <taxon>Paraneoptera</taxon>
        <taxon>Hemiptera</taxon>
        <taxon>Sternorrhyncha</taxon>
        <taxon>Aphidomorpha</taxon>
        <taxon>Aphidoidea</taxon>
        <taxon>Aphididae</taxon>
        <taxon>Aphidini</taxon>
        <taxon>Schizaphis</taxon>
    </lineage>
</organism>
<sequence>MKHGEMSEYLKLFFGLPFLQPDEVDDCFVTDIMALLPPNNSKLTAFTDYILEVYVREDSRYPPSLWAECSSSITRTTNACESFHSKLNSMFYHSHPNIFIFIDALNEIQTNVYLKMNCTKTSRVNKISIEKEHFLAQQIQYYKEGEINRLEYL</sequence>
<accession>A0A2S2NHL4</accession>
<gene>
    <name evidence="1" type="ORF">g.56302</name>
</gene>
<dbReference type="AlphaFoldDB" id="A0A2S2NHL4"/>
<protein>
    <recommendedName>
        <fullName evidence="2">MULE transposase domain-containing protein</fullName>
    </recommendedName>
</protein>
<dbReference type="EMBL" id="GGMR01004064">
    <property type="protein sequence ID" value="MBY16683.1"/>
    <property type="molecule type" value="Transcribed_RNA"/>
</dbReference>
<evidence type="ECO:0000313" key="1">
    <source>
        <dbReference type="EMBL" id="MBY16683.1"/>
    </source>
</evidence>
<name>A0A2S2NHL4_SCHGA</name>